<name>A0A1I0LVA0_9ACTN</name>
<evidence type="ECO:0000256" key="1">
    <source>
        <dbReference type="SAM" id="MobiDB-lite"/>
    </source>
</evidence>
<dbReference type="EMBL" id="FOHX01000027">
    <property type="protein sequence ID" value="SEU46624.1"/>
    <property type="molecule type" value="Genomic_DNA"/>
</dbReference>
<reference evidence="3 4" key="1">
    <citation type="submission" date="2016-10" db="EMBL/GenBank/DDBJ databases">
        <authorList>
            <person name="de Groot N.N."/>
        </authorList>
    </citation>
    <scope>NUCLEOTIDE SEQUENCE [LARGE SCALE GENOMIC DNA]</scope>
    <source>
        <strain evidence="3 4">CGMCC 4.5598</strain>
    </source>
</reference>
<feature type="region of interest" description="Disordered" evidence="1">
    <location>
        <begin position="125"/>
        <end position="164"/>
    </location>
</feature>
<feature type="compositionally biased region" description="Low complexity" evidence="1">
    <location>
        <begin position="153"/>
        <end position="164"/>
    </location>
</feature>
<sequence length="164" mass="17477">MMAQFRNLDEFFDPYLRLPVGGKTYAVPPPNGEVGLLVQRLMHAGIAAEAGQDVDAEGLGDLAKSVLEGDSGDSGDTDLYQRILGPVWDELFADKLDWPVIQHIGETAMLWIAAGADAAAKHWEAGAGEAEAPNRKARRAAAAQARSTRSRGSRSGTTRTTDSA</sequence>
<dbReference type="STRING" id="568860.SAMN05421811_12797"/>
<feature type="domain" description="DUF7426" evidence="2">
    <location>
        <begin position="7"/>
        <end position="150"/>
    </location>
</feature>
<evidence type="ECO:0000259" key="2">
    <source>
        <dbReference type="Pfam" id="PF24201"/>
    </source>
</evidence>
<evidence type="ECO:0000313" key="3">
    <source>
        <dbReference type="EMBL" id="SEU46624.1"/>
    </source>
</evidence>
<evidence type="ECO:0000313" key="4">
    <source>
        <dbReference type="Proteomes" id="UP000199361"/>
    </source>
</evidence>
<organism evidence="3 4">
    <name type="scientific">Nonomuraea wenchangensis</name>
    <dbReference type="NCBI Taxonomy" id="568860"/>
    <lineage>
        <taxon>Bacteria</taxon>
        <taxon>Bacillati</taxon>
        <taxon>Actinomycetota</taxon>
        <taxon>Actinomycetes</taxon>
        <taxon>Streptosporangiales</taxon>
        <taxon>Streptosporangiaceae</taxon>
        <taxon>Nonomuraea</taxon>
    </lineage>
</organism>
<dbReference type="AlphaFoldDB" id="A0A1I0LVA0"/>
<dbReference type="InterPro" id="IPR055849">
    <property type="entry name" value="DUF7426"/>
</dbReference>
<dbReference type="RefSeq" id="WP_143082639.1">
    <property type="nucleotide sequence ID" value="NZ_FOHX01000027.1"/>
</dbReference>
<proteinExistence type="predicted"/>
<dbReference type="OrthoDB" id="3622864at2"/>
<dbReference type="Pfam" id="PF24201">
    <property type="entry name" value="DUF7426"/>
    <property type="match status" value="1"/>
</dbReference>
<gene>
    <name evidence="3" type="ORF">SAMN05421811_12797</name>
</gene>
<protein>
    <recommendedName>
        <fullName evidence="2">DUF7426 domain-containing protein</fullName>
    </recommendedName>
</protein>
<accession>A0A1I0LVA0</accession>
<keyword evidence="4" id="KW-1185">Reference proteome</keyword>
<dbReference type="Proteomes" id="UP000199361">
    <property type="component" value="Unassembled WGS sequence"/>
</dbReference>